<dbReference type="OrthoDB" id="123681at2759"/>
<keyword evidence="1" id="KW-0695">RNA-directed DNA polymerase</keyword>
<dbReference type="InterPro" id="IPR012337">
    <property type="entry name" value="RNaseH-like_sf"/>
</dbReference>
<proteinExistence type="predicted"/>
<dbReference type="SUPFAM" id="SSF53098">
    <property type="entry name" value="Ribonuclease H-like"/>
    <property type="match status" value="1"/>
</dbReference>
<dbReference type="PANTHER" id="PTHR37984">
    <property type="entry name" value="PROTEIN CBG26694"/>
    <property type="match status" value="1"/>
</dbReference>
<dbReference type="InterPro" id="IPR036397">
    <property type="entry name" value="RNaseH_sf"/>
</dbReference>
<dbReference type="GO" id="GO:0003964">
    <property type="term" value="F:RNA-directed DNA polymerase activity"/>
    <property type="evidence" value="ECO:0007669"/>
    <property type="project" value="UniProtKB-KW"/>
</dbReference>
<protein>
    <submittedName>
        <fullName evidence="1">Reverse transcriptase</fullName>
    </submittedName>
</protein>
<organism evidence="1 2">
    <name type="scientific">Phytophthora megakarya</name>
    <dbReference type="NCBI Taxonomy" id="4795"/>
    <lineage>
        <taxon>Eukaryota</taxon>
        <taxon>Sar</taxon>
        <taxon>Stramenopiles</taxon>
        <taxon>Oomycota</taxon>
        <taxon>Peronosporomycetes</taxon>
        <taxon>Peronosporales</taxon>
        <taxon>Peronosporaceae</taxon>
        <taxon>Phytophthora</taxon>
    </lineage>
</organism>
<accession>A0A225UWT1</accession>
<reference evidence="2" key="1">
    <citation type="submission" date="2017-03" db="EMBL/GenBank/DDBJ databases">
        <title>Phytopthora megakarya and P. palmivora, two closely related causual agents of cacao black pod achieved similar genome size and gene model numbers by different mechanisms.</title>
        <authorList>
            <person name="Ali S."/>
            <person name="Shao J."/>
            <person name="Larry D.J."/>
            <person name="Kronmiller B."/>
            <person name="Shen D."/>
            <person name="Strem M.D."/>
            <person name="Melnick R.L."/>
            <person name="Guiltinan M.J."/>
            <person name="Tyler B.M."/>
            <person name="Meinhardt L.W."/>
            <person name="Bailey B.A."/>
        </authorList>
    </citation>
    <scope>NUCLEOTIDE SEQUENCE [LARGE SCALE GENOMIC DNA]</scope>
    <source>
        <strain evidence="2">zdho120</strain>
    </source>
</reference>
<gene>
    <name evidence="1" type="ORF">PHMEG_00032596</name>
</gene>
<sequence>MSDFFRAFNRIVKMRQSATMAYRPQGNGKAERTVQTLTRALKMYVADVNQQDWDDHAEWLTFALKTVHDRVRGETSFFFVHGWDPRSTLEAVVSVGSTRRRDCDTRRWRYHIQGQYRRAREAGYDQPTWVDEADLNCAALLYEYERGRTSRNPFNVMQSHEEGVNVE</sequence>
<dbReference type="PANTHER" id="PTHR37984:SF5">
    <property type="entry name" value="PROTEIN NYNRIN-LIKE"/>
    <property type="match status" value="1"/>
</dbReference>
<evidence type="ECO:0000313" key="2">
    <source>
        <dbReference type="Proteomes" id="UP000198211"/>
    </source>
</evidence>
<dbReference type="EMBL" id="NBNE01010982">
    <property type="protein sequence ID" value="OWY96986.1"/>
    <property type="molecule type" value="Genomic_DNA"/>
</dbReference>
<keyword evidence="1" id="KW-0808">Transferase</keyword>
<keyword evidence="1" id="KW-0548">Nucleotidyltransferase</keyword>
<comment type="caution">
    <text evidence="1">The sequence shown here is derived from an EMBL/GenBank/DDBJ whole genome shotgun (WGS) entry which is preliminary data.</text>
</comment>
<dbReference type="GO" id="GO:0003676">
    <property type="term" value="F:nucleic acid binding"/>
    <property type="evidence" value="ECO:0007669"/>
    <property type="project" value="InterPro"/>
</dbReference>
<dbReference type="Gene3D" id="3.30.420.10">
    <property type="entry name" value="Ribonuclease H-like superfamily/Ribonuclease H"/>
    <property type="match status" value="1"/>
</dbReference>
<name>A0A225UWT1_9STRA</name>
<keyword evidence="2" id="KW-1185">Reference proteome</keyword>
<evidence type="ECO:0000313" key="1">
    <source>
        <dbReference type="EMBL" id="OWY96986.1"/>
    </source>
</evidence>
<dbReference type="AlphaFoldDB" id="A0A225UWT1"/>
<dbReference type="InterPro" id="IPR050951">
    <property type="entry name" value="Retrovirus_Pol_polyprotein"/>
</dbReference>
<dbReference type="Proteomes" id="UP000198211">
    <property type="component" value="Unassembled WGS sequence"/>
</dbReference>